<dbReference type="Gene3D" id="3.40.50.2000">
    <property type="entry name" value="Glycogen Phosphorylase B"/>
    <property type="match status" value="1"/>
</dbReference>
<evidence type="ECO:0000313" key="11">
    <source>
        <dbReference type="Proteomes" id="UP000053766"/>
    </source>
</evidence>
<proteinExistence type="predicted"/>
<sequence length="1014" mass="115134">MNLLPPKAPREQKPKRFYRRQSLVSESAQRTLRSAKIHHFIASKESADEETEDHIHTEEDAPVDDHADCGISSEMKMEKESINGASVKTEDILEESDKKGIGEDLEDDNVSKPSTSRKRQVDDDYDIETKGSAEIDDDEDEDYEEKPRKKSNKDKKRTEKSEKKPRELKDKKTPKRRSSLSFEDAIGGTPKGTKKKHDPKKDKPMFVGGLPMAAIQDGPVVPNAYNYDPMAEIMKLGTGQLQSAYRKSKLNICPPKDKKIYKLEPKHHEEECSTNCDDKDTKQVPSRRYSNANTSVPPRTGFMPRLHDISPSTASTSLKSPVPSPAVKRMHTSSLDSLNRTMINAADLLERNVIMRSYILRSPVDVTSTGSRSSRTSIGECGAETATAEISPLMRNGTITGQKQQHSSPVAPSFMCHFKCRDEVLLSGSRNVTKPQEHRKARFADNPVSDISPPPASTTPPLMPSPGPQLRSPDLPPTFTSSLSTTHPISSVNTRIPMKQALLQLGQIVKELNEDKFVYIKPAGVSIYFRRITAVARSDNKKCLEEARKGEQDLYNSEIEFYLCIGYIRYTAVVVVLGDIGRSPRMCYHAYSLATELNYDVKLVARLKSAKFVIDWHNYMWSVMKDKYQIGLPDVEHLTLPRLENGFENKESAKETVVKRKITREDRDAAIIASKSKRHSNVVDKRERKNFKRRYIEWVYRWEGAFGRRADAGLCVTRAMREDMQKAWGVHAAVFYDRPLSITFREFSLIEKHELLLRLRWDENGQIFSAHPAEHGFIATRFTIRDPTTQQVQLRDDRPLLAISSTSWTPDEDFQILLDALKKYNDVAKINRSSSPATRLPVIVFLITGRGPLKDYYMEKIRRMKMEFVEVRTLWLEPKDYPLMIATADLGVSLHTSTSGLDLPMKVVDMFGVGIPVLVKRFNCISELVQNGKNGNLFDTANDLFQHLYALATGFPKHCAKLLAMKQFVLDDRLPSWEENWSTVAKPILAPTLDPHFERVIARSENSESFWVVR</sequence>
<dbReference type="Proteomes" id="UP000053766">
    <property type="component" value="Unassembled WGS sequence"/>
</dbReference>
<keyword evidence="4 10" id="KW-0808">Transferase</keyword>
<evidence type="ECO:0000256" key="2">
    <source>
        <dbReference type="ARBA" id="ARBA00004922"/>
    </source>
</evidence>
<feature type="compositionally biased region" description="Basic and acidic residues" evidence="9">
    <location>
        <begin position="88"/>
        <end position="102"/>
    </location>
</feature>
<dbReference type="OrthoDB" id="614844at2759"/>
<feature type="region of interest" description="Disordered" evidence="9">
    <location>
        <begin position="266"/>
        <end position="330"/>
    </location>
</feature>
<dbReference type="AlphaFoldDB" id="A0A0D8XID1"/>
<feature type="compositionally biased region" description="Polar residues" evidence="9">
    <location>
        <begin position="310"/>
        <end position="319"/>
    </location>
</feature>
<feature type="region of interest" description="Disordered" evidence="9">
    <location>
        <begin position="39"/>
        <end position="204"/>
    </location>
</feature>
<accession>A0A0D8XID1</accession>
<keyword evidence="7" id="KW-1133">Transmembrane helix</keyword>
<keyword evidence="6" id="KW-0256">Endoplasmic reticulum</keyword>
<protein>
    <submittedName>
        <fullName evidence="10">Glycosyltransferase, group 1 family protein</fullName>
    </submittedName>
</protein>
<dbReference type="GO" id="GO:0005789">
    <property type="term" value="C:endoplasmic reticulum membrane"/>
    <property type="evidence" value="ECO:0007669"/>
    <property type="project" value="UniProtKB-SubCell"/>
</dbReference>
<dbReference type="GO" id="GO:0000030">
    <property type="term" value="F:mannosyltransferase activity"/>
    <property type="evidence" value="ECO:0007669"/>
    <property type="project" value="InterPro"/>
</dbReference>
<gene>
    <name evidence="10" type="ORF">DICVIV_09571</name>
</gene>
<keyword evidence="11" id="KW-1185">Reference proteome</keyword>
<dbReference type="PANTHER" id="PTHR13036">
    <property type="entry name" value="BETA1,4 MANNOSYLTRANSFERASE"/>
    <property type="match status" value="1"/>
</dbReference>
<dbReference type="PANTHER" id="PTHR13036:SF0">
    <property type="entry name" value="CHITOBIOSYLDIPHOSPHODOLICHOL BETA-MANNOSYLTRANSFERASE"/>
    <property type="match status" value="1"/>
</dbReference>
<comment type="pathway">
    <text evidence="2">Protein modification; protein glycosylation.</text>
</comment>
<dbReference type="STRING" id="29172.A0A0D8XID1"/>
<keyword evidence="5" id="KW-0812">Transmembrane</keyword>
<reference evidence="11" key="2">
    <citation type="journal article" date="2016" name="Sci. Rep.">
        <title>Dictyocaulus viviparus genome, variome and transcriptome elucidate lungworm biology and support future intervention.</title>
        <authorList>
            <person name="McNulty S.N."/>
            <person name="Strube C."/>
            <person name="Rosa B.A."/>
            <person name="Martin J.C."/>
            <person name="Tyagi R."/>
            <person name="Choi Y.J."/>
            <person name="Wang Q."/>
            <person name="Hallsworth Pepin K."/>
            <person name="Zhang X."/>
            <person name="Ozersky P."/>
            <person name="Wilson R.K."/>
            <person name="Sternberg P.W."/>
            <person name="Gasser R.B."/>
            <person name="Mitreva M."/>
        </authorList>
    </citation>
    <scope>NUCLEOTIDE SEQUENCE [LARGE SCALE GENOMIC DNA]</scope>
    <source>
        <strain evidence="11">HannoverDv2000</strain>
    </source>
</reference>
<feature type="compositionally biased region" description="Basic and acidic residues" evidence="9">
    <location>
        <begin position="119"/>
        <end position="133"/>
    </location>
</feature>
<organism evidence="10 11">
    <name type="scientific">Dictyocaulus viviparus</name>
    <name type="common">Bovine lungworm</name>
    <dbReference type="NCBI Taxonomy" id="29172"/>
    <lineage>
        <taxon>Eukaryota</taxon>
        <taxon>Metazoa</taxon>
        <taxon>Ecdysozoa</taxon>
        <taxon>Nematoda</taxon>
        <taxon>Chromadorea</taxon>
        <taxon>Rhabditida</taxon>
        <taxon>Rhabditina</taxon>
        <taxon>Rhabditomorpha</taxon>
        <taxon>Strongyloidea</taxon>
        <taxon>Metastrongylidae</taxon>
        <taxon>Dictyocaulus</taxon>
    </lineage>
</organism>
<feature type="compositionally biased region" description="Polar residues" evidence="9">
    <location>
        <begin position="288"/>
        <end position="297"/>
    </location>
</feature>
<keyword evidence="3" id="KW-0328">Glycosyltransferase</keyword>
<dbReference type="EMBL" id="KN716476">
    <property type="protein sequence ID" value="KJH44405.1"/>
    <property type="molecule type" value="Genomic_DNA"/>
</dbReference>
<evidence type="ECO:0000256" key="5">
    <source>
        <dbReference type="ARBA" id="ARBA00022692"/>
    </source>
</evidence>
<feature type="compositionally biased region" description="Basic and acidic residues" evidence="9">
    <location>
        <begin position="156"/>
        <end position="171"/>
    </location>
</feature>
<feature type="compositionally biased region" description="Pro residues" evidence="9">
    <location>
        <begin position="452"/>
        <end position="467"/>
    </location>
</feature>
<feature type="region of interest" description="Disordered" evidence="9">
    <location>
        <begin position="1"/>
        <end position="25"/>
    </location>
</feature>
<comment type="subcellular location">
    <subcellularLocation>
        <location evidence="1">Endoplasmic reticulum membrane</location>
        <topology evidence="1">Single-pass membrane protein</topology>
    </subcellularLocation>
</comment>
<reference evidence="10 11" key="1">
    <citation type="submission" date="2013-11" db="EMBL/GenBank/DDBJ databases">
        <title>Draft genome of the bovine lungworm Dictyocaulus viviparus.</title>
        <authorList>
            <person name="Mitreva M."/>
        </authorList>
    </citation>
    <scope>NUCLEOTIDE SEQUENCE [LARGE SCALE GENOMIC DNA]</scope>
    <source>
        <strain evidence="10 11">HannoverDv2000</strain>
    </source>
</reference>
<dbReference type="SUPFAM" id="SSF53756">
    <property type="entry name" value="UDP-Glycosyltransferase/glycogen phosphorylase"/>
    <property type="match status" value="1"/>
</dbReference>
<evidence type="ECO:0000256" key="7">
    <source>
        <dbReference type="ARBA" id="ARBA00022989"/>
    </source>
</evidence>
<name>A0A0D8XID1_DICVI</name>
<feature type="compositionally biased region" description="Basic and acidic residues" evidence="9">
    <location>
        <begin position="53"/>
        <end position="68"/>
    </location>
</feature>
<evidence type="ECO:0000313" key="10">
    <source>
        <dbReference type="EMBL" id="KJH44405.1"/>
    </source>
</evidence>
<feature type="compositionally biased region" description="Acidic residues" evidence="9">
    <location>
        <begin position="134"/>
        <end position="144"/>
    </location>
</feature>
<evidence type="ECO:0000256" key="8">
    <source>
        <dbReference type="ARBA" id="ARBA00023136"/>
    </source>
</evidence>
<feature type="region of interest" description="Disordered" evidence="9">
    <location>
        <begin position="431"/>
        <end position="471"/>
    </location>
</feature>
<feature type="compositionally biased region" description="Basic and acidic residues" evidence="9">
    <location>
        <begin position="266"/>
        <end position="282"/>
    </location>
</feature>
<dbReference type="InterPro" id="IPR026051">
    <property type="entry name" value="ALG1-like"/>
</dbReference>
<evidence type="ECO:0000256" key="4">
    <source>
        <dbReference type="ARBA" id="ARBA00022679"/>
    </source>
</evidence>
<evidence type="ECO:0000256" key="3">
    <source>
        <dbReference type="ARBA" id="ARBA00022676"/>
    </source>
</evidence>
<evidence type="ECO:0000256" key="6">
    <source>
        <dbReference type="ARBA" id="ARBA00022824"/>
    </source>
</evidence>
<evidence type="ECO:0000256" key="9">
    <source>
        <dbReference type="SAM" id="MobiDB-lite"/>
    </source>
</evidence>
<keyword evidence="8" id="KW-0472">Membrane</keyword>
<evidence type="ECO:0000256" key="1">
    <source>
        <dbReference type="ARBA" id="ARBA00004389"/>
    </source>
</evidence>